<evidence type="ECO:0000313" key="4">
    <source>
        <dbReference type="Proteomes" id="UP000245942"/>
    </source>
</evidence>
<feature type="compositionally biased region" description="Gly residues" evidence="1">
    <location>
        <begin position="52"/>
        <end position="72"/>
    </location>
</feature>
<feature type="compositionally biased region" description="Polar residues" evidence="1">
    <location>
        <begin position="793"/>
        <end position="811"/>
    </location>
</feature>
<feature type="domain" description="SAC3/GANP/THP3 conserved" evidence="2">
    <location>
        <begin position="257"/>
        <end position="579"/>
    </location>
</feature>
<feature type="compositionally biased region" description="Polar residues" evidence="1">
    <location>
        <begin position="632"/>
        <end position="648"/>
    </location>
</feature>
<dbReference type="GeneID" id="37014394"/>
<feature type="compositionally biased region" description="Polar residues" evidence="1">
    <location>
        <begin position="1493"/>
        <end position="1502"/>
    </location>
</feature>
<dbReference type="Pfam" id="PF03399">
    <property type="entry name" value="SAC3_GANP"/>
    <property type="match status" value="1"/>
</dbReference>
<organism evidence="3 4">
    <name type="scientific">Pseudomicrostroma glucosiphilum</name>
    <dbReference type="NCBI Taxonomy" id="1684307"/>
    <lineage>
        <taxon>Eukaryota</taxon>
        <taxon>Fungi</taxon>
        <taxon>Dikarya</taxon>
        <taxon>Basidiomycota</taxon>
        <taxon>Ustilaginomycotina</taxon>
        <taxon>Exobasidiomycetes</taxon>
        <taxon>Microstromatales</taxon>
        <taxon>Microstromatales incertae sedis</taxon>
        <taxon>Pseudomicrostroma</taxon>
    </lineage>
</organism>
<dbReference type="GO" id="GO:0005737">
    <property type="term" value="C:cytoplasm"/>
    <property type="evidence" value="ECO:0007669"/>
    <property type="project" value="TreeGrafter"/>
</dbReference>
<feature type="compositionally biased region" description="Polar residues" evidence="1">
    <location>
        <begin position="819"/>
        <end position="833"/>
    </location>
</feature>
<name>A0A316U5B8_9BASI</name>
<evidence type="ECO:0000259" key="2">
    <source>
        <dbReference type="Pfam" id="PF03399"/>
    </source>
</evidence>
<dbReference type="GO" id="GO:0006406">
    <property type="term" value="P:mRNA export from nucleus"/>
    <property type="evidence" value="ECO:0007669"/>
    <property type="project" value="TreeGrafter"/>
</dbReference>
<feature type="compositionally biased region" description="Low complexity" evidence="1">
    <location>
        <begin position="17"/>
        <end position="51"/>
    </location>
</feature>
<dbReference type="Gene3D" id="1.25.40.990">
    <property type="match status" value="1"/>
</dbReference>
<dbReference type="PANTHER" id="PTHR12436">
    <property type="entry name" value="80 KDA MCM3-ASSOCIATED PROTEIN"/>
    <property type="match status" value="1"/>
</dbReference>
<feature type="compositionally biased region" description="Low complexity" evidence="1">
    <location>
        <begin position="167"/>
        <end position="180"/>
    </location>
</feature>
<feature type="region of interest" description="Disordered" evidence="1">
    <location>
        <begin position="766"/>
        <end position="883"/>
    </location>
</feature>
<sequence length="1555" mass="167291">MDNGGGAPPRFQGNFFSQPSASSGSAAGPSTSSTSSFSHPLSSTPTLTYSGGSRGGPGGRGARAGFAAGGRGSAPTRGVGASKPFANKSVTFNNNSTANPSNPSTFAQEAAEENEGGGSSSFSAFHTGGSSAFAAPISSSSSSTSGYTTPVADAESSAPTSTWLNQAAAPSPAPSHAVPAGDKDGASAISEAVDVDGGDDSRKKRFARPAGSNRFLEMKAQRPLLRQKYIDQGILPDPEKPQQLSAATRFTGSCMEMCPEFEREEREFQGEGDELEVYPGTTKLDPALAVKIYRRPAAGRELPLPEDVRPPPVLKQTLDYLFHTLLPSSPNSEQLSHVQGFIWNRTRAIRQDFIVQGQAGPLTIECHERIARWHILGLHWRGGGVDKEGQPREWPSDLDPWSEQQELEQLAKTLTSLNEFYDDLRMSTGQSSPNEAEFRAYHLILNLYDPEVLRNVELLPEEVFDAPILQTAIRLRGYAQRSNRGGTSRANALNTDAPMNFFSRFFAEIRAADQRVPYLLACMLENKFAPIREGGLKALCFNYNKAHRGPSLSFVKEALGADTEEQVEEWAQLCGIEVQREGDSEPALKLNKQVELTKTLPQSFSLLVELKRGKYNSRQIIDGVASNAAPLLSNTGPTNVQSVSQARPTSLKPVSSGLGSVKPPQPASTVPAAPSSGFSFGSQAAAKSQPHTGAFAPTPALAASTTSSLGAFSSVSSPRFNAFGKAALPSKTQMKATASPFQPSQPTAQSSSFNAPFVGFKTEDAKITKDSKSLPPAGPLAAPPSSSFASPLTTQLGASKPTSSTKQTFFSSPALPTKSLDTSKTATPGSSFQLPAPITSTPAASTPTSLSALAKEPPQLALPPSETASAAAAKEDQRRKEKREKVVQRALSQLITDQATSVAKQALQKEDGRRRSQARQAFLGSISEKLLRGLQQDVIAKMARDVAANGLADEFRRRFSLRSHLARWQIRLELREERERQKARLEDVRAQVLEKGLLDQSLSASRGGLRAALMLPDLSTLSVSAAPAHRSSKILSQSRSSFEEDDQLRTSYNQSKAERSHLWEQGTFFVYIASHMASLISRWRPLEMGAWSVLLSLPDDDSASTWLKHKFGLSDEQPQKTIAIAPDVDVRGELVDGPAEVEHRDTGLLVFVLSADLAAAGQEADDEQDIWELEQERFRALEESEALSISRFSPRLLVIDWRTGSRETEVKTRLGLDASAKPFWKDVAVCNLGGASQPDELFNSAVATLLNDVSLRPRKVGPSFAETVLPLRRPWSNAAVTIEGLVARLPAELAASTSVALEIFAAMLSLANHTLEAISQASDQEYPGGDLLLPKSKLASSLQIHDSLNPAAALAQASREVIDQCEGAHEGESLYLSRALIGQAQQQVGKPFPIAALLENLLQSKLDLVGESWIARPLAEQADVREKLEEDARFVQQAAESIVVHTAEKVRVLQEQQAKVLKDLRKKELEMEMEMEVNKVIPSSGNEKKRSARSSAGSTSPFTPRKRSRSFGTSHHGTGVGVGSPAVPVFVGTPDVQRLRGLIASAKGLLAGQTV</sequence>
<dbReference type="EMBL" id="KZ819328">
    <property type="protein sequence ID" value="PWN20429.1"/>
    <property type="molecule type" value="Genomic_DNA"/>
</dbReference>
<dbReference type="GO" id="GO:0070390">
    <property type="term" value="C:transcription export complex 2"/>
    <property type="evidence" value="ECO:0007669"/>
    <property type="project" value="TreeGrafter"/>
</dbReference>
<feature type="region of interest" description="Disordered" evidence="1">
    <location>
        <begin position="631"/>
        <end position="675"/>
    </location>
</feature>
<reference evidence="3 4" key="1">
    <citation type="journal article" date="2018" name="Mol. Biol. Evol.">
        <title>Broad Genomic Sampling Reveals a Smut Pathogenic Ancestry of the Fungal Clade Ustilaginomycotina.</title>
        <authorList>
            <person name="Kijpornyongpan T."/>
            <person name="Mondo S.J."/>
            <person name="Barry K."/>
            <person name="Sandor L."/>
            <person name="Lee J."/>
            <person name="Lipzen A."/>
            <person name="Pangilinan J."/>
            <person name="LaButti K."/>
            <person name="Hainaut M."/>
            <person name="Henrissat B."/>
            <person name="Grigoriev I.V."/>
            <person name="Spatafora J.W."/>
            <person name="Aime M.C."/>
        </authorList>
    </citation>
    <scope>NUCLEOTIDE SEQUENCE [LARGE SCALE GENOMIC DNA]</scope>
    <source>
        <strain evidence="3 4">MCA 4718</strain>
    </source>
</reference>
<feature type="region of interest" description="Disordered" evidence="1">
    <location>
        <begin position="1"/>
        <end position="213"/>
    </location>
</feature>
<gene>
    <name evidence="3" type="ORF">BCV69DRAFT_283311</name>
</gene>
<proteinExistence type="predicted"/>
<dbReference type="PANTHER" id="PTHR12436:SF3">
    <property type="entry name" value="GERMINAL-CENTER ASSOCIATED NUCLEAR PROTEIN"/>
    <property type="match status" value="1"/>
</dbReference>
<dbReference type="OrthoDB" id="264795at2759"/>
<feature type="compositionally biased region" description="Basic and acidic residues" evidence="1">
    <location>
        <begin position="873"/>
        <end position="883"/>
    </location>
</feature>
<dbReference type="STRING" id="1684307.A0A316U5B8"/>
<feature type="compositionally biased region" description="Low complexity" evidence="1">
    <location>
        <begin position="834"/>
        <end position="854"/>
    </location>
</feature>
<evidence type="ECO:0000256" key="1">
    <source>
        <dbReference type="SAM" id="MobiDB-lite"/>
    </source>
</evidence>
<keyword evidence="4" id="KW-1185">Reference proteome</keyword>
<feature type="compositionally biased region" description="Low complexity" evidence="1">
    <location>
        <begin position="91"/>
        <end position="109"/>
    </location>
</feature>
<accession>A0A316U5B8</accession>
<dbReference type="RefSeq" id="XP_025347589.1">
    <property type="nucleotide sequence ID" value="XM_025492660.1"/>
</dbReference>
<dbReference type="InterPro" id="IPR005062">
    <property type="entry name" value="SAC3/GANP/THP3_conserved"/>
</dbReference>
<dbReference type="Proteomes" id="UP000245942">
    <property type="component" value="Unassembled WGS sequence"/>
</dbReference>
<feature type="compositionally biased region" description="Low complexity" evidence="1">
    <location>
        <begin position="783"/>
        <end position="792"/>
    </location>
</feature>
<feature type="region of interest" description="Disordered" evidence="1">
    <location>
        <begin position="1479"/>
        <end position="1525"/>
    </location>
</feature>
<dbReference type="InterPro" id="IPR045107">
    <property type="entry name" value="SAC3/GANP/THP3"/>
</dbReference>
<evidence type="ECO:0000313" key="3">
    <source>
        <dbReference type="EMBL" id="PWN20429.1"/>
    </source>
</evidence>
<feature type="compositionally biased region" description="Low complexity" evidence="1">
    <location>
        <begin position="120"/>
        <end position="149"/>
    </location>
</feature>
<feature type="region of interest" description="Disordered" evidence="1">
    <location>
        <begin position="734"/>
        <end position="754"/>
    </location>
</feature>
<protein>
    <recommendedName>
        <fullName evidence="2">SAC3/GANP/THP3 conserved domain-containing protein</fullName>
    </recommendedName>
</protein>